<evidence type="ECO:0000313" key="2">
    <source>
        <dbReference type="EMBL" id="KAG1367751.1"/>
    </source>
</evidence>
<organism evidence="2 3">
    <name type="scientific">Cocos nucifera</name>
    <name type="common">Coconut palm</name>
    <dbReference type="NCBI Taxonomy" id="13894"/>
    <lineage>
        <taxon>Eukaryota</taxon>
        <taxon>Viridiplantae</taxon>
        <taxon>Streptophyta</taxon>
        <taxon>Embryophyta</taxon>
        <taxon>Tracheophyta</taxon>
        <taxon>Spermatophyta</taxon>
        <taxon>Magnoliopsida</taxon>
        <taxon>Liliopsida</taxon>
        <taxon>Arecaceae</taxon>
        <taxon>Arecoideae</taxon>
        <taxon>Cocoseae</taxon>
        <taxon>Attaleinae</taxon>
        <taxon>Cocos</taxon>
    </lineage>
</organism>
<evidence type="ECO:0000313" key="3">
    <source>
        <dbReference type="Proteomes" id="UP000797356"/>
    </source>
</evidence>
<dbReference type="EMBL" id="CM017885">
    <property type="protein sequence ID" value="KAG1367751.1"/>
    <property type="molecule type" value="Genomic_DNA"/>
</dbReference>
<evidence type="ECO:0000256" key="1">
    <source>
        <dbReference type="SAM" id="MobiDB-lite"/>
    </source>
</evidence>
<protein>
    <submittedName>
        <fullName evidence="2">Uncharacterized protein</fullName>
    </submittedName>
</protein>
<reference evidence="2" key="1">
    <citation type="journal article" date="2017" name="Gigascience">
        <title>The genome draft of coconut (Cocos nucifera).</title>
        <authorList>
            <person name="Xiao Y."/>
            <person name="Xu P."/>
            <person name="Fan H."/>
            <person name="Baudouin L."/>
            <person name="Xia W."/>
            <person name="Bocs S."/>
            <person name="Xu J."/>
            <person name="Li Q."/>
            <person name="Guo A."/>
            <person name="Zhou L."/>
            <person name="Li J."/>
            <person name="Wu Y."/>
            <person name="Ma Z."/>
            <person name="Armero A."/>
            <person name="Issali A.E."/>
            <person name="Liu N."/>
            <person name="Peng M."/>
            <person name="Yang Y."/>
        </authorList>
    </citation>
    <scope>NUCLEOTIDE SEQUENCE</scope>
    <source>
        <tissue evidence="2">Spear leaf of Hainan Tall coconut</tissue>
    </source>
</reference>
<feature type="region of interest" description="Disordered" evidence="1">
    <location>
        <begin position="1"/>
        <end position="22"/>
    </location>
</feature>
<reference evidence="2" key="2">
    <citation type="submission" date="2019-07" db="EMBL/GenBank/DDBJ databases">
        <authorList>
            <person name="Yang Y."/>
            <person name="Bocs S."/>
            <person name="Baudouin L."/>
        </authorList>
    </citation>
    <scope>NUCLEOTIDE SEQUENCE</scope>
    <source>
        <tissue evidence="2">Spear leaf of Hainan Tall coconut</tissue>
    </source>
</reference>
<proteinExistence type="predicted"/>
<sequence length="68" mass="7162">MSTGGETSLAMRREGGEKAGGIEGATRRHFFSGANCCFLESISQGRKSGSSATLTRKDIICCGRFSVV</sequence>
<gene>
    <name evidence="2" type="ORF">COCNU_14G002190</name>
</gene>
<dbReference type="Proteomes" id="UP000797356">
    <property type="component" value="Chromosome 14"/>
</dbReference>
<comment type="caution">
    <text evidence="2">The sequence shown here is derived from an EMBL/GenBank/DDBJ whole genome shotgun (WGS) entry which is preliminary data.</text>
</comment>
<keyword evidence="3" id="KW-1185">Reference proteome</keyword>
<accession>A0A8K0NBE8</accession>
<dbReference type="AlphaFoldDB" id="A0A8K0NBE8"/>
<name>A0A8K0NBE8_COCNU</name>